<evidence type="ECO:0000313" key="12">
    <source>
        <dbReference type="Proteomes" id="UP000239047"/>
    </source>
</evidence>
<evidence type="ECO:0000256" key="2">
    <source>
        <dbReference type="ARBA" id="ARBA00001946"/>
    </source>
</evidence>
<evidence type="ECO:0000256" key="4">
    <source>
        <dbReference type="ARBA" id="ARBA00013126"/>
    </source>
</evidence>
<dbReference type="GO" id="GO:0046553">
    <property type="term" value="F:D-malate dehydrogenase (decarboxylating) (NAD+) activity"/>
    <property type="evidence" value="ECO:0007669"/>
    <property type="project" value="UniProtKB-EC"/>
</dbReference>
<dbReference type="PANTHER" id="PTHR43275">
    <property type="entry name" value="D-MALATE DEHYDROGENASE [DECARBOXYLATING]"/>
    <property type="match status" value="1"/>
</dbReference>
<organism evidence="11 12">
    <name type="scientific">Jeotgalibacillus proteolyticus</name>
    <dbReference type="NCBI Taxonomy" id="2082395"/>
    <lineage>
        <taxon>Bacteria</taxon>
        <taxon>Bacillati</taxon>
        <taxon>Bacillota</taxon>
        <taxon>Bacilli</taxon>
        <taxon>Bacillales</taxon>
        <taxon>Caryophanaceae</taxon>
        <taxon>Jeotgalibacillus</taxon>
    </lineage>
</organism>
<evidence type="ECO:0000256" key="6">
    <source>
        <dbReference type="ARBA" id="ARBA00023002"/>
    </source>
</evidence>
<feature type="domain" description="Isopropylmalate dehydrogenase-like" evidence="10">
    <location>
        <begin position="5"/>
        <end position="345"/>
    </location>
</feature>
<dbReference type="InterPro" id="IPR024084">
    <property type="entry name" value="IsoPropMal-DH-like_dom"/>
</dbReference>
<protein>
    <recommendedName>
        <fullName evidence="4">D-malate dehydrogenase (decarboxylating)</fullName>
        <ecNumber evidence="4">1.1.1.83</ecNumber>
    </recommendedName>
</protein>
<dbReference type="SMART" id="SM01329">
    <property type="entry name" value="Iso_dh"/>
    <property type="match status" value="1"/>
</dbReference>
<keyword evidence="8" id="KW-0464">Manganese</keyword>
<dbReference type="RefSeq" id="WP_104056833.1">
    <property type="nucleotide sequence ID" value="NZ_PREZ01000002.1"/>
</dbReference>
<proteinExistence type="inferred from homology"/>
<gene>
    <name evidence="11" type="ORF">C4B60_04565</name>
</gene>
<evidence type="ECO:0000256" key="3">
    <source>
        <dbReference type="ARBA" id="ARBA00007769"/>
    </source>
</evidence>
<dbReference type="InterPro" id="IPR011829">
    <property type="entry name" value="TTC_DH"/>
</dbReference>
<dbReference type="PANTHER" id="PTHR43275:SF1">
    <property type="entry name" value="D-MALATE DEHYDROGENASE [DECARBOXYLATING]"/>
    <property type="match status" value="1"/>
</dbReference>
<evidence type="ECO:0000256" key="9">
    <source>
        <dbReference type="ARBA" id="ARBA00049301"/>
    </source>
</evidence>
<dbReference type="Proteomes" id="UP000239047">
    <property type="component" value="Unassembled WGS sequence"/>
</dbReference>
<evidence type="ECO:0000256" key="8">
    <source>
        <dbReference type="ARBA" id="ARBA00023211"/>
    </source>
</evidence>
<dbReference type="EMBL" id="PREZ01000002">
    <property type="protein sequence ID" value="PPA71342.1"/>
    <property type="molecule type" value="Genomic_DNA"/>
</dbReference>
<dbReference type="OrthoDB" id="9806254at2"/>
<dbReference type="InterPro" id="IPR019818">
    <property type="entry name" value="IsoCit/isopropylmalate_DH_CS"/>
</dbReference>
<dbReference type="GO" id="GO:0051287">
    <property type="term" value="F:NAD binding"/>
    <property type="evidence" value="ECO:0007669"/>
    <property type="project" value="InterPro"/>
</dbReference>
<evidence type="ECO:0000256" key="5">
    <source>
        <dbReference type="ARBA" id="ARBA00022723"/>
    </source>
</evidence>
<sequence length="355" mass="38256">MKNFRIACLPGDGIGLEVMSAAQDVLQTAAEIHGGVVFDFTNFPWGSDYYVENGLMMPEDGIRQLKEFDTVFLGAVGNPKLVPDHISLWGMLIKIRRELELSLNVRPARVLRGIDSPLHSPNDFNFIVVRENSEGEYSEAGGVIHNGPDEIAVQNGIFTRKATERAIRYAFKLAKKRGSKVTSATKSNGIVHSMPFWDRIFNEVAAEYPDVETRSVHIDALSAFLVTKPETFDVIVASNLFGDILTDLGGAIMGSIGIAPSANLNPEGKYPSMFEPVHGSAPDIAGQGKANPLGQVWTASMMLDHLGLPELGAAILEACEEVTGEGIKTPDIGGTSSTEEVTAAICSALRKKADV</sequence>
<dbReference type="GO" id="GO:0000287">
    <property type="term" value="F:magnesium ion binding"/>
    <property type="evidence" value="ECO:0007669"/>
    <property type="project" value="InterPro"/>
</dbReference>
<evidence type="ECO:0000313" key="11">
    <source>
        <dbReference type="EMBL" id="PPA71342.1"/>
    </source>
</evidence>
<keyword evidence="6" id="KW-0560">Oxidoreductase</keyword>
<comment type="cofactor">
    <cofactor evidence="1">
        <name>Mn(2+)</name>
        <dbReference type="ChEBI" id="CHEBI:29035"/>
    </cofactor>
</comment>
<dbReference type="Gene3D" id="3.40.718.10">
    <property type="entry name" value="Isopropylmalate Dehydrogenase"/>
    <property type="match status" value="1"/>
</dbReference>
<keyword evidence="12" id="KW-1185">Reference proteome</keyword>
<dbReference type="InterPro" id="IPR050501">
    <property type="entry name" value="ICDH/IPMDH"/>
</dbReference>
<reference evidence="11 12" key="1">
    <citation type="submission" date="2018-02" db="EMBL/GenBank/DDBJ databases">
        <title>Jeotgalibacillus proteolyticum sp. nov. a protease producing bacterium isolated from ocean sediments of Laizhou Bay.</title>
        <authorList>
            <person name="Li Y."/>
        </authorList>
    </citation>
    <scope>NUCLEOTIDE SEQUENCE [LARGE SCALE GENOMIC DNA]</scope>
    <source>
        <strain evidence="11 12">22-7</strain>
    </source>
</reference>
<comment type="similarity">
    <text evidence="3">Belongs to the isocitrate and isopropylmalate dehydrogenases family.</text>
</comment>
<evidence type="ECO:0000256" key="7">
    <source>
        <dbReference type="ARBA" id="ARBA00023027"/>
    </source>
</evidence>
<dbReference type="Pfam" id="PF00180">
    <property type="entry name" value="Iso_dh"/>
    <property type="match status" value="1"/>
</dbReference>
<comment type="catalytic activity">
    <reaction evidence="9">
        <text>(R)-malate + NAD(+) = pyruvate + CO2 + NADH</text>
        <dbReference type="Rhea" id="RHEA:18365"/>
        <dbReference type="ChEBI" id="CHEBI:15361"/>
        <dbReference type="ChEBI" id="CHEBI:15588"/>
        <dbReference type="ChEBI" id="CHEBI:16526"/>
        <dbReference type="ChEBI" id="CHEBI:57540"/>
        <dbReference type="ChEBI" id="CHEBI:57945"/>
        <dbReference type="EC" id="1.1.1.83"/>
    </reaction>
</comment>
<evidence type="ECO:0000256" key="1">
    <source>
        <dbReference type="ARBA" id="ARBA00001936"/>
    </source>
</evidence>
<comment type="caution">
    <text evidence="11">The sequence shown here is derived from an EMBL/GenBank/DDBJ whole genome shotgun (WGS) entry which is preliminary data.</text>
</comment>
<dbReference type="NCBIfam" id="TIGR02089">
    <property type="entry name" value="TTC"/>
    <property type="match status" value="1"/>
</dbReference>
<name>A0A2S5GE72_9BACL</name>
<dbReference type="AlphaFoldDB" id="A0A2S5GE72"/>
<dbReference type="PROSITE" id="PS00470">
    <property type="entry name" value="IDH_IMDH"/>
    <property type="match status" value="1"/>
</dbReference>
<dbReference type="SUPFAM" id="SSF53659">
    <property type="entry name" value="Isocitrate/Isopropylmalate dehydrogenase-like"/>
    <property type="match status" value="1"/>
</dbReference>
<dbReference type="NCBIfam" id="NF006048">
    <property type="entry name" value="PRK08194.1"/>
    <property type="match status" value="1"/>
</dbReference>
<keyword evidence="5" id="KW-0479">Metal-binding</keyword>
<dbReference type="EC" id="1.1.1.83" evidence="4"/>
<accession>A0A2S5GE72</accession>
<keyword evidence="7" id="KW-0520">NAD</keyword>
<comment type="cofactor">
    <cofactor evidence="2">
        <name>Mg(2+)</name>
        <dbReference type="ChEBI" id="CHEBI:18420"/>
    </cofactor>
</comment>
<evidence type="ECO:0000259" key="10">
    <source>
        <dbReference type="SMART" id="SM01329"/>
    </source>
</evidence>